<dbReference type="PANTHER" id="PTHR48022">
    <property type="entry name" value="PLASTIDIC GLUCOSE TRANSPORTER 4"/>
    <property type="match status" value="1"/>
</dbReference>
<dbReference type="EMBL" id="SGPM01000011">
    <property type="protein sequence ID" value="THH33058.1"/>
    <property type="molecule type" value="Genomic_DNA"/>
</dbReference>
<dbReference type="Gene3D" id="1.20.1250.20">
    <property type="entry name" value="MFS general substrate transporter like domains"/>
    <property type="match status" value="1"/>
</dbReference>
<dbReference type="InterPro" id="IPR020846">
    <property type="entry name" value="MFS_dom"/>
</dbReference>
<dbReference type="PRINTS" id="PR00171">
    <property type="entry name" value="SUGRTRNSPORT"/>
</dbReference>
<comment type="subcellular location">
    <subcellularLocation>
        <location evidence="1">Membrane</location>
        <topology evidence="1">Multi-pass membrane protein</topology>
    </subcellularLocation>
</comment>
<dbReference type="GO" id="GO:0016020">
    <property type="term" value="C:membrane"/>
    <property type="evidence" value="ECO:0007669"/>
    <property type="project" value="UniProtKB-SubCell"/>
</dbReference>
<keyword evidence="6 8" id="KW-0472">Membrane</keyword>
<dbReference type="InterPro" id="IPR036259">
    <property type="entry name" value="MFS_trans_sf"/>
</dbReference>
<evidence type="ECO:0000256" key="3">
    <source>
        <dbReference type="ARBA" id="ARBA00022448"/>
    </source>
</evidence>
<keyword evidence="4 8" id="KW-0812">Transmembrane</keyword>
<dbReference type="InterPro" id="IPR005828">
    <property type="entry name" value="MFS_sugar_transport-like"/>
</dbReference>
<dbReference type="Proteomes" id="UP000308730">
    <property type="component" value="Unassembled WGS sequence"/>
</dbReference>
<proteinExistence type="inferred from homology"/>
<keyword evidence="3" id="KW-0813">Transport</keyword>
<evidence type="ECO:0000259" key="9">
    <source>
        <dbReference type="PROSITE" id="PS50850"/>
    </source>
</evidence>
<evidence type="ECO:0000256" key="2">
    <source>
        <dbReference type="ARBA" id="ARBA00010992"/>
    </source>
</evidence>
<evidence type="ECO:0000256" key="5">
    <source>
        <dbReference type="ARBA" id="ARBA00022989"/>
    </source>
</evidence>
<accession>A0A4S4N562</accession>
<feature type="domain" description="Major facilitator superfamily (MFS) profile" evidence="9">
    <location>
        <begin position="1"/>
        <end position="231"/>
    </location>
</feature>
<feature type="transmembrane region" description="Helical" evidence="8">
    <location>
        <begin position="106"/>
        <end position="126"/>
    </location>
</feature>
<evidence type="ECO:0000256" key="6">
    <source>
        <dbReference type="ARBA" id="ARBA00023136"/>
    </source>
</evidence>
<evidence type="ECO:0000256" key="1">
    <source>
        <dbReference type="ARBA" id="ARBA00004141"/>
    </source>
</evidence>
<keyword evidence="11" id="KW-1185">Reference proteome</keyword>
<feature type="transmembrane region" description="Helical" evidence="8">
    <location>
        <begin position="138"/>
        <end position="158"/>
    </location>
</feature>
<evidence type="ECO:0000256" key="4">
    <source>
        <dbReference type="ARBA" id="ARBA00022692"/>
    </source>
</evidence>
<dbReference type="OrthoDB" id="8120565at2759"/>
<keyword evidence="5 8" id="KW-1133">Transmembrane helix</keyword>
<feature type="transmembrane region" description="Helical" evidence="8">
    <location>
        <begin position="179"/>
        <end position="201"/>
    </location>
</feature>
<evidence type="ECO:0000256" key="7">
    <source>
        <dbReference type="ARBA" id="ARBA00049119"/>
    </source>
</evidence>
<dbReference type="PROSITE" id="PS50850">
    <property type="entry name" value="MFS"/>
    <property type="match status" value="1"/>
</dbReference>
<dbReference type="InterPro" id="IPR050360">
    <property type="entry name" value="MFS_Sugar_Transporters"/>
</dbReference>
<name>A0A4S4N562_9APHY</name>
<evidence type="ECO:0000313" key="10">
    <source>
        <dbReference type="EMBL" id="THH33058.1"/>
    </source>
</evidence>
<dbReference type="AlphaFoldDB" id="A0A4S4N562"/>
<comment type="similarity">
    <text evidence="2">Belongs to the major facilitator superfamily. Sugar transporter (TC 2.A.1.1) family.</text>
</comment>
<reference evidence="10 11" key="1">
    <citation type="submission" date="2019-02" db="EMBL/GenBank/DDBJ databases">
        <title>Genome sequencing of the rare red list fungi Antrodiella citrinella (Flaviporus citrinellus).</title>
        <authorList>
            <person name="Buettner E."/>
            <person name="Kellner H."/>
        </authorList>
    </citation>
    <scope>NUCLEOTIDE SEQUENCE [LARGE SCALE GENOMIC DNA]</scope>
    <source>
        <strain evidence="10 11">DSM 108506</strain>
    </source>
</reference>
<comment type="catalytic activity">
    <reaction evidence="7">
        <text>myo-inositol(out) + H(+)(out) = myo-inositol(in) + H(+)(in)</text>
        <dbReference type="Rhea" id="RHEA:60364"/>
        <dbReference type="ChEBI" id="CHEBI:15378"/>
        <dbReference type="ChEBI" id="CHEBI:17268"/>
    </reaction>
</comment>
<evidence type="ECO:0000256" key="8">
    <source>
        <dbReference type="SAM" id="Phobius"/>
    </source>
</evidence>
<organism evidence="10 11">
    <name type="scientific">Antrodiella citrinella</name>
    <dbReference type="NCBI Taxonomy" id="2447956"/>
    <lineage>
        <taxon>Eukaryota</taxon>
        <taxon>Fungi</taxon>
        <taxon>Dikarya</taxon>
        <taxon>Basidiomycota</taxon>
        <taxon>Agaricomycotina</taxon>
        <taxon>Agaricomycetes</taxon>
        <taxon>Polyporales</taxon>
        <taxon>Steccherinaceae</taxon>
        <taxon>Antrodiella</taxon>
    </lineage>
</organism>
<protein>
    <recommendedName>
        <fullName evidence="9">Major facilitator superfamily (MFS) profile domain-containing protein</fullName>
    </recommendedName>
</protein>
<dbReference type="SUPFAM" id="SSF103473">
    <property type="entry name" value="MFS general substrate transporter"/>
    <property type="match status" value="1"/>
</dbReference>
<feature type="transmembrane region" description="Helical" evidence="8">
    <location>
        <begin position="36"/>
        <end position="55"/>
    </location>
</feature>
<feature type="transmembrane region" description="Helical" evidence="8">
    <location>
        <begin position="207"/>
        <end position="227"/>
    </location>
</feature>
<comment type="caution">
    <text evidence="10">The sequence shown here is derived from an EMBL/GenBank/DDBJ whole genome shotgun (WGS) entry which is preliminary data.</text>
</comment>
<sequence length="280" mass="31172">MRVEARLVEKIFGETAKQGSFRSEVRAWRQLFSKKYINRTFIGIVMMFFQQWSGINALLYYGPTLMHEIGLQGDSITLLVSGGIGIVQFLAVLPTIIFIDRLGRKPLLRWGSVTMSVAHLTISLLVRQFESDWPSHVVGAWTAVACVYIFTAAYGMSYGPIGWILPSEVFPQSVRSKGVSLATASNWFNNFLIGLVTPVMMEFSPSLTFVTFALACFMGYFWSTYVVPETANVSLEEIDAVFGSSAGQEDAELKREIERELGLRDLITELADGPSSSFEA</sequence>
<dbReference type="PANTHER" id="PTHR48022:SF14">
    <property type="entry name" value="MAJOR FACILITATOR SUPERFAMILY (MFS) PROFILE DOMAIN-CONTAINING PROTEIN-RELATED"/>
    <property type="match status" value="1"/>
</dbReference>
<gene>
    <name evidence="10" type="ORF">EUX98_g1108</name>
</gene>
<feature type="transmembrane region" description="Helical" evidence="8">
    <location>
        <begin position="75"/>
        <end position="99"/>
    </location>
</feature>
<dbReference type="InterPro" id="IPR005829">
    <property type="entry name" value="Sugar_transporter_CS"/>
</dbReference>
<dbReference type="GO" id="GO:0005351">
    <property type="term" value="F:carbohydrate:proton symporter activity"/>
    <property type="evidence" value="ECO:0007669"/>
    <property type="project" value="TreeGrafter"/>
</dbReference>
<dbReference type="PROSITE" id="PS00216">
    <property type="entry name" value="SUGAR_TRANSPORT_1"/>
    <property type="match status" value="1"/>
</dbReference>
<dbReference type="InterPro" id="IPR003663">
    <property type="entry name" value="Sugar/inositol_transpt"/>
</dbReference>
<evidence type="ECO:0000313" key="11">
    <source>
        <dbReference type="Proteomes" id="UP000308730"/>
    </source>
</evidence>
<dbReference type="Pfam" id="PF00083">
    <property type="entry name" value="Sugar_tr"/>
    <property type="match status" value="1"/>
</dbReference>